<dbReference type="InterPro" id="IPR027417">
    <property type="entry name" value="P-loop_NTPase"/>
</dbReference>
<dbReference type="Pfam" id="PF00149">
    <property type="entry name" value="Metallophos"/>
    <property type="match status" value="1"/>
</dbReference>
<protein>
    <submittedName>
        <fullName evidence="3">Polynucleotide kinase-phosphatase</fullName>
    </submittedName>
</protein>
<dbReference type="NCBIfam" id="TIGR04075">
    <property type="entry name" value="bacter_Pnkp"/>
    <property type="match status" value="1"/>
</dbReference>
<evidence type="ECO:0000313" key="3">
    <source>
        <dbReference type="EMBL" id="SDG77689.1"/>
    </source>
</evidence>
<dbReference type="GO" id="GO:0016791">
    <property type="term" value="F:phosphatase activity"/>
    <property type="evidence" value="ECO:0007669"/>
    <property type="project" value="TreeGrafter"/>
</dbReference>
<evidence type="ECO:0000259" key="2">
    <source>
        <dbReference type="Pfam" id="PF16542"/>
    </source>
</evidence>
<dbReference type="InterPro" id="IPR029052">
    <property type="entry name" value="Metallo-depent_PP-like"/>
</dbReference>
<dbReference type="GO" id="GO:0005737">
    <property type="term" value="C:cytoplasm"/>
    <property type="evidence" value="ECO:0007669"/>
    <property type="project" value="TreeGrafter"/>
</dbReference>
<dbReference type="OrthoDB" id="9807890at2"/>
<organism evidence="3 4">
    <name type="scientific">Lentzea fradiae</name>
    <dbReference type="NCBI Taxonomy" id="200378"/>
    <lineage>
        <taxon>Bacteria</taxon>
        <taxon>Bacillati</taxon>
        <taxon>Actinomycetota</taxon>
        <taxon>Actinomycetes</taxon>
        <taxon>Pseudonocardiales</taxon>
        <taxon>Pseudonocardiaceae</taxon>
        <taxon>Lentzea</taxon>
    </lineage>
</organism>
<keyword evidence="4" id="KW-1185">Reference proteome</keyword>
<proteinExistence type="predicted"/>
<keyword evidence="3" id="KW-0418">Kinase</keyword>
<dbReference type="InterPro" id="IPR032380">
    <property type="entry name" value="PNKP_ligase_dom"/>
</dbReference>
<dbReference type="InterPro" id="IPR004843">
    <property type="entry name" value="Calcineurin-like_PHP"/>
</dbReference>
<dbReference type="PANTHER" id="PTHR42850">
    <property type="entry name" value="METALLOPHOSPHOESTERASE"/>
    <property type="match status" value="1"/>
</dbReference>
<dbReference type="SUPFAM" id="SSF56300">
    <property type="entry name" value="Metallo-dependent phosphatases"/>
    <property type="match status" value="1"/>
</dbReference>
<dbReference type="Pfam" id="PF16542">
    <property type="entry name" value="PNKP_ligase"/>
    <property type="match status" value="1"/>
</dbReference>
<feature type="domain" description="Polynucleotide kinase-phosphatase ligase" evidence="2">
    <location>
        <begin position="465"/>
        <end position="817"/>
    </location>
</feature>
<evidence type="ECO:0000313" key="4">
    <source>
        <dbReference type="Proteomes" id="UP000199623"/>
    </source>
</evidence>
<dbReference type="Gene3D" id="3.30.470.30">
    <property type="entry name" value="DNA ligase/mRNA capping enzyme"/>
    <property type="match status" value="2"/>
</dbReference>
<accession>A0A1G7X0I7</accession>
<dbReference type="InterPro" id="IPR041780">
    <property type="entry name" value="MPP_PrpE-like"/>
</dbReference>
<evidence type="ECO:0000259" key="1">
    <source>
        <dbReference type="Pfam" id="PF00149"/>
    </source>
</evidence>
<dbReference type="Proteomes" id="UP000199623">
    <property type="component" value="Unassembled WGS sequence"/>
</dbReference>
<name>A0A1G7X0I7_9PSEU</name>
<dbReference type="STRING" id="200378.SAMN05216553_111186"/>
<gene>
    <name evidence="3" type="ORF">SAMN05216553_111186</name>
</gene>
<dbReference type="InterPro" id="IPR050126">
    <property type="entry name" value="Ap4A_hydrolase"/>
</dbReference>
<dbReference type="CDD" id="cd07423">
    <property type="entry name" value="MPP_Prp_like"/>
    <property type="match status" value="1"/>
</dbReference>
<dbReference type="SUPFAM" id="SSF52540">
    <property type="entry name" value="P-loop containing nucleoside triphosphate hydrolases"/>
    <property type="match status" value="1"/>
</dbReference>
<feature type="domain" description="Calcineurin-like phosphoesterase" evidence="1">
    <location>
        <begin position="181"/>
        <end position="376"/>
    </location>
</feature>
<keyword evidence="3" id="KW-0808">Transferase</keyword>
<dbReference type="Pfam" id="PF13671">
    <property type="entry name" value="AAA_33"/>
    <property type="match status" value="1"/>
</dbReference>
<sequence length="822" mass="90539">MELKIPDLCLVVLVGASGSGKSTFARKHFLPTQVLSSDYFRGLVSDDENNQSASAAAFEVLHHVAAKRLEAGRVTVIDATNVQPEVRAQLVEVARKANVLPVAIVLDLPAEVCLARNAQRPDRDFGAHVVKRHRAALRRSLKYLGKEGFKRVHVLRSQSEVDEATIGYERLLNDLRHETGPFDVIGDVHGCRAELEELLTELGYALVRDEQGRAVDAVPPDERKAVFVGDLVDRGPDTPGVLRLVMGMVANGHALCVRGNHEEKLVRALQGRKVTVRHGLEKSLEQLEHETEEFRRRALKFCDGLIAHYVLDGGNLVVAHAGLPERYHGRASARVRSFALYGDTTGETDEFGLPVRLPWANDYRGAAMVLYGHVLVPEAEWINNTMCLETGVVFGGKLTALRYPSREIVSVKAHQVWYESSSPFPPKPVGRAPDVLALTDVTGLRRIETSLLGAVTVRAEQSAGALEVMSRFAIDPHDLLYLPPTMAPTATSQRDDVLEHPEDAFAEYRSAKVSQVICEEKHMGSRAVLLVRKEGGAIYTRTGRAFFDGALGDELLGRVRSACAGLFAKFDTDWLLIDAELMPWNAKASGLIREQYAAVGAAANGALPVAVEALETAAARGIDVTDLLTRTKQRAANAAAYSAAYERYCWPVDGLDGVRIAPFQLLAAEGRTFHDHSHLWHLETLAELDGPLFQRTRHLVVDVTDPEQVAAGVRWWEELTADGGEGMVVKPLANLGGRVQPGVKVRGREYLRIIYGPDYTLPHNLARLRDRRLGRKRGLALREYALGIEALERAVRGEPLWRVHECVFGVLALESEPVDPRL</sequence>
<dbReference type="InterPro" id="IPR024028">
    <property type="entry name" value="PNKP_bac"/>
</dbReference>
<dbReference type="EMBL" id="FNCC01000011">
    <property type="protein sequence ID" value="SDG77689.1"/>
    <property type="molecule type" value="Genomic_DNA"/>
</dbReference>
<dbReference type="Gene3D" id="3.40.50.300">
    <property type="entry name" value="P-loop containing nucleotide triphosphate hydrolases"/>
    <property type="match status" value="1"/>
</dbReference>
<dbReference type="GO" id="GO:0016301">
    <property type="term" value="F:kinase activity"/>
    <property type="evidence" value="ECO:0007669"/>
    <property type="project" value="UniProtKB-KW"/>
</dbReference>
<dbReference type="Gene3D" id="3.60.21.10">
    <property type="match status" value="1"/>
</dbReference>
<reference evidence="4" key="1">
    <citation type="submission" date="2016-10" db="EMBL/GenBank/DDBJ databases">
        <authorList>
            <person name="Varghese N."/>
            <person name="Submissions S."/>
        </authorList>
    </citation>
    <scope>NUCLEOTIDE SEQUENCE [LARGE SCALE GENOMIC DNA]</scope>
    <source>
        <strain evidence="4">CGMCC 4.3506</strain>
    </source>
</reference>
<dbReference type="RefSeq" id="WP_090053436.1">
    <property type="nucleotide sequence ID" value="NZ_FNCC01000011.1"/>
</dbReference>
<dbReference type="SUPFAM" id="SSF56091">
    <property type="entry name" value="DNA ligase/mRNA capping enzyme, catalytic domain"/>
    <property type="match status" value="1"/>
</dbReference>
<dbReference type="AlphaFoldDB" id="A0A1G7X0I7"/>
<dbReference type="PANTHER" id="PTHR42850:SF7">
    <property type="entry name" value="BIS(5'-NUCLEOSYL)-TETRAPHOSPHATASE PRPE [ASYMMETRICAL]"/>
    <property type="match status" value="1"/>
</dbReference>